<keyword evidence="2" id="KW-1185">Reference proteome</keyword>
<name>A0A6H9UQ35_9ACTN</name>
<dbReference type="Proteomes" id="UP000442707">
    <property type="component" value="Unassembled WGS sequence"/>
</dbReference>
<comment type="caution">
    <text evidence="1">The sequence shown here is derived from an EMBL/GenBank/DDBJ whole genome shotgun (WGS) entry which is preliminary data.</text>
</comment>
<accession>A0A6H9UQ35</accession>
<gene>
    <name evidence="1" type="ORF">F7R91_37295</name>
</gene>
<evidence type="ECO:0000313" key="2">
    <source>
        <dbReference type="Proteomes" id="UP000442707"/>
    </source>
</evidence>
<dbReference type="RefSeq" id="WP_150957655.1">
    <property type="nucleotide sequence ID" value="NZ_VZRB01000046.1"/>
</dbReference>
<protein>
    <submittedName>
        <fullName evidence="1">Uncharacterized protein</fullName>
    </submittedName>
</protein>
<evidence type="ECO:0000313" key="1">
    <source>
        <dbReference type="EMBL" id="KAB1140095.1"/>
    </source>
</evidence>
<dbReference type="AlphaFoldDB" id="A0A6H9UQ35"/>
<proteinExistence type="predicted"/>
<reference evidence="1 2" key="1">
    <citation type="submission" date="2019-09" db="EMBL/GenBank/DDBJ databases">
        <title>Screening of Novel Bioactive Compounds from Soil-Associated.</title>
        <authorList>
            <person name="Zhao S."/>
        </authorList>
    </citation>
    <scope>NUCLEOTIDE SEQUENCE [LARGE SCALE GENOMIC DNA]</scope>
    <source>
        <strain evidence="1 2">HIT-DPA4</strain>
    </source>
</reference>
<dbReference type="EMBL" id="VZRB01000046">
    <property type="protein sequence ID" value="KAB1140095.1"/>
    <property type="molecule type" value="Genomic_DNA"/>
</dbReference>
<organism evidence="1 2">
    <name type="scientific">Streptomyces luteolifulvus</name>
    <dbReference type="NCBI Taxonomy" id="2615112"/>
    <lineage>
        <taxon>Bacteria</taxon>
        <taxon>Bacillati</taxon>
        <taxon>Actinomycetota</taxon>
        <taxon>Actinomycetes</taxon>
        <taxon>Kitasatosporales</taxon>
        <taxon>Streptomycetaceae</taxon>
        <taxon>Streptomyces</taxon>
    </lineage>
</organism>
<sequence>MTPSIALRLGHAMPPEHRDLLLHYDFDAVTVRRMRDEDPAFGRAVGRSVGQVLSHRLNAARARPADLYPSPGGGV</sequence>